<dbReference type="Gene3D" id="3.60.10.10">
    <property type="entry name" value="Endonuclease/exonuclease/phosphatase"/>
    <property type="match status" value="1"/>
</dbReference>
<evidence type="ECO:0000313" key="3">
    <source>
        <dbReference type="EMBL" id="SDZ79249.1"/>
    </source>
</evidence>
<dbReference type="EMBL" id="FNQF01000001">
    <property type="protein sequence ID" value="SDZ79249.1"/>
    <property type="molecule type" value="Genomic_DNA"/>
</dbReference>
<keyword evidence="3" id="KW-0378">Hydrolase</keyword>
<evidence type="ECO:0000259" key="2">
    <source>
        <dbReference type="Pfam" id="PF19580"/>
    </source>
</evidence>
<accession>A0A1H3VWU6</accession>
<dbReference type="PANTHER" id="PTHR42834">
    <property type="entry name" value="ENDONUCLEASE/EXONUCLEASE/PHOSPHATASE FAMILY PROTEIN (AFU_ORTHOLOGUE AFUA_3G09210)"/>
    <property type="match status" value="1"/>
</dbReference>
<feature type="chain" id="PRO_5011604381" evidence="1">
    <location>
        <begin position="23"/>
        <end position="346"/>
    </location>
</feature>
<keyword evidence="3" id="KW-0269">Exonuclease</keyword>
<dbReference type="InterPro" id="IPR005135">
    <property type="entry name" value="Endo/exonuclease/phosphatase"/>
</dbReference>
<dbReference type="PANTHER" id="PTHR42834:SF1">
    <property type="entry name" value="ENDONUCLEASE_EXONUCLEASE_PHOSPHATASE FAMILY PROTEIN (AFU_ORTHOLOGUE AFUA_3G09210)"/>
    <property type="match status" value="1"/>
</dbReference>
<dbReference type="InterPro" id="IPR036691">
    <property type="entry name" value="Endo/exonu/phosph_ase_sf"/>
</dbReference>
<dbReference type="GO" id="GO:0004519">
    <property type="term" value="F:endonuclease activity"/>
    <property type="evidence" value="ECO:0007669"/>
    <property type="project" value="UniProtKB-KW"/>
</dbReference>
<dbReference type="RefSeq" id="WP_093238474.1">
    <property type="nucleotide sequence ID" value="NZ_FNQF01000001.1"/>
</dbReference>
<feature type="signal peptide" evidence="1">
    <location>
        <begin position="1"/>
        <end position="22"/>
    </location>
</feature>
<protein>
    <submittedName>
        <fullName evidence="3">Endonuclease/Exonuclease/phosphatase family protein</fullName>
    </submittedName>
</protein>
<dbReference type="AlphaFoldDB" id="A0A1H3VWU6"/>
<proteinExistence type="predicted"/>
<dbReference type="Proteomes" id="UP000198820">
    <property type="component" value="Unassembled WGS sequence"/>
</dbReference>
<sequence length="346" mass="39673">MSKLKLFTIVTCLSLTFSFAQKKDYKVTTVAFYNVENLFDTINDPKKNDEASPIMEMRESIRGDVYIKKQKNLANVIKRIGAELSQNAPAIVGLAEIENFDVLQDLVNEPKLKKYNYGIVHYDSPDERGIDVALLYQKGIFKPTHTGRKELIMYRNGSSTKRDYTRDQLYVKGLLDGDEIHFMVNHWPSRGSEEANRIKAAKSSRSVVDSVMSNDPNAKIMMMGDFNDGPYNKSITDHLHAKGKKRQVKSKELYNPFDKLFKRGIGTIAWRDTWDLFDQIMVSKSLITKDYSSYQMYKAGIYNANFLQTSEGRYKGYPFRSFADGGFTGGYSDHFPVYIHLIKEVD</sequence>
<name>A0A1H3VWU6_9FLAO</name>
<feature type="domain" description="Endonuclease/exonuclease/phosphatase" evidence="2">
    <location>
        <begin position="29"/>
        <end position="343"/>
    </location>
</feature>
<dbReference type="SUPFAM" id="SSF56219">
    <property type="entry name" value="DNase I-like"/>
    <property type="match status" value="1"/>
</dbReference>
<dbReference type="Pfam" id="PF19580">
    <property type="entry name" value="Exo_endo_phos_3"/>
    <property type="match status" value="1"/>
</dbReference>
<keyword evidence="4" id="KW-1185">Reference proteome</keyword>
<gene>
    <name evidence="3" type="ORF">SAMN05421540_101318</name>
</gene>
<evidence type="ECO:0000313" key="4">
    <source>
        <dbReference type="Proteomes" id="UP000198820"/>
    </source>
</evidence>
<reference evidence="3 4" key="1">
    <citation type="submission" date="2016-10" db="EMBL/GenBank/DDBJ databases">
        <authorList>
            <person name="de Groot N.N."/>
        </authorList>
    </citation>
    <scope>NUCLEOTIDE SEQUENCE [LARGE SCALE GENOMIC DNA]</scope>
    <source>
        <strain evidence="3 4">DSM 23581</strain>
    </source>
</reference>
<keyword evidence="3" id="KW-0540">Nuclease</keyword>
<dbReference type="GO" id="GO:0004527">
    <property type="term" value="F:exonuclease activity"/>
    <property type="evidence" value="ECO:0007669"/>
    <property type="project" value="UniProtKB-KW"/>
</dbReference>
<keyword evidence="3" id="KW-0255">Endonuclease</keyword>
<evidence type="ECO:0000256" key="1">
    <source>
        <dbReference type="SAM" id="SignalP"/>
    </source>
</evidence>
<organism evidence="3 4">
    <name type="scientific">Psychroflexus halocasei</name>
    <dbReference type="NCBI Taxonomy" id="908615"/>
    <lineage>
        <taxon>Bacteria</taxon>
        <taxon>Pseudomonadati</taxon>
        <taxon>Bacteroidota</taxon>
        <taxon>Flavobacteriia</taxon>
        <taxon>Flavobacteriales</taxon>
        <taxon>Flavobacteriaceae</taxon>
        <taxon>Psychroflexus</taxon>
    </lineage>
</organism>
<dbReference type="STRING" id="908615.SAMN05421540_101318"/>
<keyword evidence="1" id="KW-0732">Signal</keyword>